<dbReference type="OrthoDB" id="2241241at2759"/>
<feature type="transmembrane region" description="Helical" evidence="9">
    <location>
        <begin position="135"/>
        <end position="154"/>
    </location>
</feature>
<dbReference type="PANTHER" id="PTHR23501">
    <property type="entry name" value="MAJOR FACILITATOR SUPERFAMILY"/>
    <property type="match status" value="1"/>
</dbReference>
<proteinExistence type="inferred from homology"/>
<dbReference type="PROSITE" id="PS50850">
    <property type="entry name" value="MFS"/>
    <property type="match status" value="1"/>
</dbReference>
<feature type="transmembrane region" description="Helical" evidence="9">
    <location>
        <begin position="197"/>
        <end position="220"/>
    </location>
</feature>
<evidence type="ECO:0000259" key="10">
    <source>
        <dbReference type="PROSITE" id="PS50850"/>
    </source>
</evidence>
<feature type="transmembrane region" description="Helical" evidence="9">
    <location>
        <begin position="305"/>
        <end position="324"/>
    </location>
</feature>
<evidence type="ECO:0000313" key="12">
    <source>
        <dbReference type="Proteomes" id="UP000243723"/>
    </source>
</evidence>
<dbReference type="FunFam" id="1.20.1250.20:FF:000197">
    <property type="entry name" value="Siderophore iron transporter 1"/>
    <property type="match status" value="1"/>
</dbReference>
<protein>
    <recommendedName>
        <fullName evidence="10">Major facilitator superfamily (MFS) profile domain-containing protein</fullName>
    </recommendedName>
</protein>
<keyword evidence="12" id="KW-1185">Reference proteome</keyword>
<evidence type="ECO:0000256" key="2">
    <source>
        <dbReference type="ARBA" id="ARBA00008335"/>
    </source>
</evidence>
<dbReference type="InterPro" id="IPR011701">
    <property type="entry name" value="MFS"/>
</dbReference>
<dbReference type="PANTHER" id="PTHR23501:SF87">
    <property type="entry name" value="SIDEROPHORE IRON TRANSPORTER 2"/>
    <property type="match status" value="1"/>
</dbReference>
<evidence type="ECO:0000256" key="1">
    <source>
        <dbReference type="ARBA" id="ARBA00004141"/>
    </source>
</evidence>
<evidence type="ECO:0000256" key="3">
    <source>
        <dbReference type="ARBA" id="ARBA00022448"/>
    </source>
</evidence>
<feature type="transmembrane region" description="Helical" evidence="9">
    <location>
        <begin position="413"/>
        <end position="431"/>
    </location>
</feature>
<organism evidence="11 12">
    <name type="scientific">Elsinoe australis</name>
    <dbReference type="NCBI Taxonomy" id="40998"/>
    <lineage>
        <taxon>Eukaryota</taxon>
        <taxon>Fungi</taxon>
        <taxon>Dikarya</taxon>
        <taxon>Ascomycota</taxon>
        <taxon>Pezizomycotina</taxon>
        <taxon>Dothideomycetes</taxon>
        <taxon>Dothideomycetidae</taxon>
        <taxon>Myriangiales</taxon>
        <taxon>Elsinoaceae</taxon>
        <taxon>Elsinoe</taxon>
    </lineage>
</organism>
<accession>A0A2P8AFT6</accession>
<keyword evidence="5 9" id="KW-1133">Transmembrane helix</keyword>
<dbReference type="GO" id="GO:0005886">
    <property type="term" value="C:plasma membrane"/>
    <property type="evidence" value="ECO:0007669"/>
    <property type="project" value="TreeGrafter"/>
</dbReference>
<comment type="subcellular location">
    <subcellularLocation>
        <location evidence="1">Membrane</location>
        <topology evidence="1">Multi-pass membrane protein</topology>
    </subcellularLocation>
</comment>
<sequence length="619" mass="67812">MFSRRQHANPTDTPNEASPLILPDHVREYPFPPGFVDHERRVETFSERGSDYGSVEGDGQPPPPQASKRAINVVYFGVLLIGSIKSLEEQTTFNFLPIATSSFNAHSLLATVAVVQSVTLAVIKPPISKVADVFGRLEAFALSMLFYIIGYVMQASANDAAAFIVATAFYATGQTGVQILSQIVIADISDLLDRTILSSFLDVPFMLSVWIGPVIAQFILKNLSWRWGYGIWAIIVPISFLPLAYSLLSRRRDARQRGQESKPPAFSSLAHQLDLIGLLLLGGAITFILIPLTLHAHAFESSSKLMTGGFLAFGLACLVGLVTYECSSRVGPNPILPRHLFKSHTVVAGVALAFFYFMAFYTSVLPYFYSYLLVVHDQSVSAAGHITQMFTFSCTITAVAVSFWIKRSRRYRVILMTGCVCYTLGLLWMAMLQQGASIPMIVGSQLMLGVGGGLIHGPAQLGVQAAVCHEDVATATALFLTFLEVGGAAGSAISGSIWSNNLLQKLEQYLPEKTANQAAAIYGNVNLASTGWPMGDPTRDAINRAYQETISNIFFVAVLISLTLLPLSFMMKNYKLDEVDQKRDEQPVLRHRPTYEQLTVSEIDESEAYSRRSSSSTIR</sequence>
<evidence type="ECO:0000256" key="6">
    <source>
        <dbReference type="ARBA" id="ARBA00023065"/>
    </source>
</evidence>
<evidence type="ECO:0000256" key="8">
    <source>
        <dbReference type="SAM" id="MobiDB-lite"/>
    </source>
</evidence>
<evidence type="ECO:0000256" key="4">
    <source>
        <dbReference type="ARBA" id="ARBA00022692"/>
    </source>
</evidence>
<dbReference type="AlphaFoldDB" id="A0A2P8AFT6"/>
<dbReference type="Pfam" id="PF07690">
    <property type="entry name" value="MFS_1"/>
    <property type="match status" value="1"/>
</dbReference>
<feature type="domain" description="Major facilitator superfamily (MFS) profile" evidence="10">
    <location>
        <begin position="70"/>
        <end position="575"/>
    </location>
</feature>
<comment type="caution">
    <text evidence="11">The sequence shown here is derived from an EMBL/GenBank/DDBJ whole genome shotgun (WGS) entry which is preliminary data.</text>
</comment>
<dbReference type="InterPro" id="IPR020846">
    <property type="entry name" value="MFS_dom"/>
</dbReference>
<dbReference type="STRING" id="40998.A0A2P8AFT6"/>
<keyword evidence="6" id="KW-0406">Ion transport</keyword>
<dbReference type="Gene3D" id="1.20.1250.20">
    <property type="entry name" value="MFS general substrate transporter like domains"/>
    <property type="match status" value="2"/>
</dbReference>
<evidence type="ECO:0000256" key="7">
    <source>
        <dbReference type="ARBA" id="ARBA00023136"/>
    </source>
</evidence>
<keyword evidence="4 9" id="KW-0812">Transmembrane</keyword>
<dbReference type="SUPFAM" id="SSF103473">
    <property type="entry name" value="MFS general substrate transporter"/>
    <property type="match status" value="1"/>
</dbReference>
<feature type="transmembrane region" description="Helical" evidence="9">
    <location>
        <begin position="553"/>
        <end position="571"/>
    </location>
</feature>
<feature type="transmembrane region" description="Helical" evidence="9">
    <location>
        <begin position="226"/>
        <end position="248"/>
    </location>
</feature>
<feature type="transmembrane region" description="Helical" evidence="9">
    <location>
        <begin position="345"/>
        <end position="369"/>
    </location>
</feature>
<gene>
    <name evidence="11" type="ORF">B9Z65_3662</name>
</gene>
<dbReference type="Proteomes" id="UP000243723">
    <property type="component" value="Unassembled WGS sequence"/>
</dbReference>
<keyword evidence="7 9" id="KW-0472">Membrane</keyword>
<feature type="transmembrane region" description="Helical" evidence="9">
    <location>
        <begin position="160"/>
        <end position="185"/>
    </location>
</feature>
<feature type="transmembrane region" description="Helical" evidence="9">
    <location>
        <begin position="269"/>
        <end position="293"/>
    </location>
</feature>
<reference evidence="11 12" key="1">
    <citation type="submission" date="2017-05" db="EMBL/GenBank/DDBJ databases">
        <title>Draft genome sequence of Elsinoe australis.</title>
        <authorList>
            <person name="Cheng Q."/>
        </authorList>
    </citation>
    <scope>NUCLEOTIDE SEQUENCE [LARGE SCALE GENOMIC DNA]</scope>
    <source>
        <strain evidence="11 12">NL1</strain>
    </source>
</reference>
<evidence type="ECO:0000256" key="9">
    <source>
        <dbReference type="SAM" id="Phobius"/>
    </source>
</evidence>
<evidence type="ECO:0000313" key="11">
    <source>
        <dbReference type="EMBL" id="PSK59338.1"/>
    </source>
</evidence>
<feature type="region of interest" description="Disordered" evidence="8">
    <location>
        <begin position="1"/>
        <end position="23"/>
    </location>
</feature>
<dbReference type="EMBL" id="NHZQ01000010">
    <property type="protein sequence ID" value="PSK59338.1"/>
    <property type="molecule type" value="Genomic_DNA"/>
</dbReference>
<feature type="transmembrane region" description="Helical" evidence="9">
    <location>
        <begin position="389"/>
        <end position="406"/>
    </location>
</feature>
<feature type="region of interest" description="Disordered" evidence="8">
    <location>
        <begin position="46"/>
        <end position="66"/>
    </location>
</feature>
<keyword evidence="3" id="KW-0813">Transport</keyword>
<dbReference type="GO" id="GO:0015343">
    <property type="term" value="F:siderophore-iron transmembrane transporter activity"/>
    <property type="evidence" value="ECO:0007669"/>
    <property type="project" value="TreeGrafter"/>
</dbReference>
<name>A0A2P8AFT6_9PEZI</name>
<evidence type="ECO:0000256" key="5">
    <source>
        <dbReference type="ARBA" id="ARBA00022989"/>
    </source>
</evidence>
<comment type="similarity">
    <text evidence="2">Belongs to the major facilitator superfamily.</text>
</comment>
<dbReference type="InterPro" id="IPR036259">
    <property type="entry name" value="MFS_trans_sf"/>
</dbReference>